<dbReference type="RefSeq" id="WP_379237864.1">
    <property type="nucleotide sequence ID" value="NZ_JBHSTE010000008.1"/>
</dbReference>
<name>A0ABW1VAT5_9BACL</name>
<evidence type="ECO:0000259" key="1">
    <source>
        <dbReference type="Pfam" id="PF00551"/>
    </source>
</evidence>
<evidence type="ECO:0000313" key="2">
    <source>
        <dbReference type="EMBL" id="MFC6334877.1"/>
    </source>
</evidence>
<organism evidence="2 3">
    <name type="scientific">Paenibacillus septentrionalis</name>
    <dbReference type="NCBI Taxonomy" id="429342"/>
    <lineage>
        <taxon>Bacteria</taxon>
        <taxon>Bacillati</taxon>
        <taxon>Bacillota</taxon>
        <taxon>Bacilli</taxon>
        <taxon>Bacillales</taxon>
        <taxon>Paenibacillaceae</taxon>
        <taxon>Paenibacillus</taxon>
    </lineage>
</organism>
<gene>
    <name evidence="2" type="ORF">ACFP56_19785</name>
</gene>
<feature type="domain" description="Formyl transferase N-terminal" evidence="1">
    <location>
        <begin position="83"/>
        <end position="196"/>
    </location>
</feature>
<dbReference type="InterPro" id="IPR036477">
    <property type="entry name" value="Formyl_transf_N_sf"/>
</dbReference>
<dbReference type="Pfam" id="PF00551">
    <property type="entry name" value="Formyl_trans_N"/>
    <property type="match status" value="1"/>
</dbReference>
<dbReference type="InterPro" id="IPR002376">
    <property type="entry name" value="Formyl_transf_N"/>
</dbReference>
<evidence type="ECO:0000313" key="3">
    <source>
        <dbReference type="Proteomes" id="UP001596233"/>
    </source>
</evidence>
<keyword evidence="3" id="KW-1185">Reference proteome</keyword>
<sequence length="266" mass="30564">MRIVIMMGSHPRHNYVAEQLIQTGKVVGYLVEKRESFVPAPPKHLAEQDKANFIRHFNDRDQSERAMFPASIHIPDSVSVRHVTIDQLNSQETIEWLQSLQADVLISYGVHKLSRELLADAPAHAWNIHGGLSPWYRGTTTLFWPFYMLQPNWAGMTIHRLSDKLDAGDILHHAVPTLEYGDGIHDVANKAVKQAAEDLCYILEHFELEQLNYVPQKTAGKLFLSSEWKPEHLRVIYQLFNNDIVDRYLDGELPHVEPPLVRAYEC</sequence>
<dbReference type="Gene3D" id="3.40.50.170">
    <property type="entry name" value="Formyl transferase, N-terminal domain"/>
    <property type="match status" value="1"/>
</dbReference>
<proteinExistence type="predicted"/>
<reference evidence="3" key="1">
    <citation type="journal article" date="2019" name="Int. J. Syst. Evol. Microbiol.">
        <title>The Global Catalogue of Microorganisms (GCM) 10K type strain sequencing project: providing services to taxonomists for standard genome sequencing and annotation.</title>
        <authorList>
            <consortium name="The Broad Institute Genomics Platform"/>
            <consortium name="The Broad Institute Genome Sequencing Center for Infectious Disease"/>
            <person name="Wu L."/>
            <person name="Ma J."/>
        </authorList>
    </citation>
    <scope>NUCLEOTIDE SEQUENCE [LARGE SCALE GENOMIC DNA]</scope>
    <source>
        <strain evidence="3">PCU 280</strain>
    </source>
</reference>
<dbReference type="EMBL" id="JBHSTE010000008">
    <property type="protein sequence ID" value="MFC6334877.1"/>
    <property type="molecule type" value="Genomic_DNA"/>
</dbReference>
<dbReference type="Proteomes" id="UP001596233">
    <property type="component" value="Unassembled WGS sequence"/>
</dbReference>
<protein>
    <submittedName>
        <fullName evidence="2">Formyltransferase family protein</fullName>
    </submittedName>
</protein>
<accession>A0ABW1VAT5</accession>
<dbReference type="SUPFAM" id="SSF53328">
    <property type="entry name" value="Formyltransferase"/>
    <property type="match status" value="1"/>
</dbReference>
<comment type="caution">
    <text evidence="2">The sequence shown here is derived from an EMBL/GenBank/DDBJ whole genome shotgun (WGS) entry which is preliminary data.</text>
</comment>